<organism evidence="1">
    <name type="scientific">marine sediment metagenome</name>
    <dbReference type="NCBI Taxonomy" id="412755"/>
    <lineage>
        <taxon>unclassified sequences</taxon>
        <taxon>metagenomes</taxon>
        <taxon>ecological metagenomes</taxon>
    </lineage>
</organism>
<gene>
    <name evidence="1" type="ORF">LCGC14_1478480</name>
</gene>
<dbReference type="AlphaFoldDB" id="A0A0F9JW65"/>
<dbReference type="EMBL" id="LAZR01010477">
    <property type="protein sequence ID" value="KKM66706.1"/>
    <property type="molecule type" value="Genomic_DNA"/>
</dbReference>
<reference evidence="1" key="1">
    <citation type="journal article" date="2015" name="Nature">
        <title>Complex archaea that bridge the gap between prokaryotes and eukaryotes.</title>
        <authorList>
            <person name="Spang A."/>
            <person name="Saw J.H."/>
            <person name="Jorgensen S.L."/>
            <person name="Zaremba-Niedzwiedzka K."/>
            <person name="Martijn J."/>
            <person name="Lind A.E."/>
            <person name="van Eijk R."/>
            <person name="Schleper C."/>
            <person name="Guy L."/>
            <person name="Ettema T.J."/>
        </authorList>
    </citation>
    <scope>NUCLEOTIDE SEQUENCE</scope>
</reference>
<sequence>MKVDLELLRDAREARQAETISEDKAELLGKAEISWRNHPVFCDKCGETDPENGFYSTLSFQGSSGSLFMGKTSRSDSLSGILCNDCDKQMRTR</sequence>
<accession>A0A0F9JW65</accession>
<name>A0A0F9JW65_9ZZZZ</name>
<comment type="caution">
    <text evidence="1">The sequence shown here is derived from an EMBL/GenBank/DDBJ whole genome shotgun (WGS) entry which is preliminary data.</text>
</comment>
<proteinExistence type="predicted"/>
<evidence type="ECO:0000313" key="1">
    <source>
        <dbReference type="EMBL" id="KKM66706.1"/>
    </source>
</evidence>
<protein>
    <submittedName>
        <fullName evidence="1">Uncharacterized protein</fullName>
    </submittedName>
</protein>